<sequence>MRATSLIVSCVLLATTTSTSALSLWRRQGVQPPSCAAPCLNTGTNNVTLDGCADSDAACLCRSTNYVQGVINCFATQCPSHDDVLTSIQFSTSFCGIAGVNTAPPSLTTPASQLSPSTGTPSASSSPSPSASPSPTTSRNAAGQLEPGSIIAAVVLAAVGVAASL</sequence>
<feature type="signal peptide" evidence="15">
    <location>
        <begin position="1"/>
        <end position="21"/>
    </location>
</feature>
<proteinExistence type="inferred from homology"/>
<evidence type="ECO:0000256" key="4">
    <source>
        <dbReference type="ARBA" id="ARBA00022475"/>
    </source>
</evidence>
<evidence type="ECO:0000256" key="8">
    <source>
        <dbReference type="ARBA" id="ARBA00022729"/>
    </source>
</evidence>
<feature type="compositionally biased region" description="Low complexity" evidence="14">
    <location>
        <begin position="115"/>
        <end position="138"/>
    </location>
</feature>
<feature type="domain" description="CFEM" evidence="16">
    <location>
        <begin position="3"/>
        <end position="124"/>
    </location>
</feature>
<comment type="subcellular location">
    <subcellularLocation>
        <location evidence="1">Cell membrane</location>
        <topology evidence="1">Lipid-anchor</topology>
        <topology evidence="1">GPI-anchor</topology>
    </subcellularLocation>
    <subcellularLocation>
        <location evidence="2">Secreted</location>
    </subcellularLocation>
</comment>
<keyword evidence="7" id="KW-0479">Metal-binding</keyword>
<feature type="chain" id="PRO_5002175371" description="CFEM domain-containing protein" evidence="15">
    <location>
        <begin position="22"/>
        <end position="165"/>
    </location>
</feature>
<keyword evidence="6" id="KW-0349">Heme</keyword>
<comment type="similarity">
    <text evidence="3">Belongs to the RBT5 family.</text>
</comment>
<keyword evidence="9" id="KW-0408">Iron</keyword>
<evidence type="ECO:0000256" key="14">
    <source>
        <dbReference type="SAM" id="MobiDB-lite"/>
    </source>
</evidence>
<accession>A0A0C3AKC3</accession>
<keyword evidence="11" id="KW-1015">Disulfide bond</keyword>
<dbReference type="AlphaFoldDB" id="A0A0C3AKC3"/>
<evidence type="ECO:0000256" key="9">
    <source>
        <dbReference type="ARBA" id="ARBA00023004"/>
    </source>
</evidence>
<dbReference type="SMART" id="SM00747">
    <property type="entry name" value="CFEM"/>
    <property type="match status" value="1"/>
</dbReference>
<evidence type="ECO:0000256" key="6">
    <source>
        <dbReference type="ARBA" id="ARBA00022617"/>
    </source>
</evidence>
<organism evidence="17 18">
    <name type="scientific">Serendipita vermifera MAFF 305830</name>
    <dbReference type="NCBI Taxonomy" id="933852"/>
    <lineage>
        <taxon>Eukaryota</taxon>
        <taxon>Fungi</taxon>
        <taxon>Dikarya</taxon>
        <taxon>Basidiomycota</taxon>
        <taxon>Agaricomycotina</taxon>
        <taxon>Agaricomycetes</taxon>
        <taxon>Sebacinales</taxon>
        <taxon>Serendipitaceae</taxon>
        <taxon>Serendipita</taxon>
    </lineage>
</organism>
<evidence type="ECO:0000256" key="11">
    <source>
        <dbReference type="ARBA" id="ARBA00023157"/>
    </source>
</evidence>
<keyword evidence="10" id="KW-0472">Membrane</keyword>
<dbReference type="PROSITE" id="PS52012">
    <property type="entry name" value="CFEM"/>
    <property type="match status" value="1"/>
</dbReference>
<reference evidence="18" key="2">
    <citation type="submission" date="2015-01" db="EMBL/GenBank/DDBJ databases">
        <title>Evolutionary Origins and Diversification of the Mycorrhizal Mutualists.</title>
        <authorList>
            <consortium name="DOE Joint Genome Institute"/>
            <consortium name="Mycorrhizal Genomics Consortium"/>
            <person name="Kohler A."/>
            <person name="Kuo A."/>
            <person name="Nagy L.G."/>
            <person name="Floudas D."/>
            <person name="Copeland A."/>
            <person name="Barry K.W."/>
            <person name="Cichocki N."/>
            <person name="Veneault-Fourrey C."/>
            <person name="LaButti K."/>
            <person name="Lindquist E.A."/>
            <person name="Lipzen A."/>
            <person name="Lundell T."/>
            <person name="Morin E."/>
            <person name="Murat C."/>
            <person name="Riley R."/>
            <person name="Ohm R."/>
            <person name="Sun H."/>
            <person name="Tunlid A."/>
            <person name="Henrissat B."/>
            <person name="Grigoriev I.V."/>
            <person name="Hibbett D.S."/>
            <person name="Martin F."/>
        </authorList>
    </citation>
    <scope>NUCLEOTIDE SEQUENCE [LARGE SCALE GENOMIC DNA]</scope>
    <source>
        <strain evidence="18">MAFF 305830</strain>
    </source>
</reference>
<evidence type="ECO:0000256" key="2">
    <source>
        <dbReference type="ARBA" id="ARBA00004613"/>
    </source>
</evidence>
<dbReference type="PANTHER" id="PTHR37928">
    <property type="entry name" value="CFEM DOMAIN PROTEIN (AFU_ORTHOLOGUE AFUA_6G14090)"/>
    <property type="match status" value="1"/>
</dbReference>
<dbReference type="InterPro" id="IPR008427">
    <property type="entry name" value="Extracellular_membr_CFEM_dom"/>
</dbReference>
<feature type="region of interest" description="Disordered" evidence="14">
    <location>
        <begin position="106"/>
        <end position="142"/>
    </location>
</feature>
<keyword evidence="8 15" id="KW-0732">Signal</keyword>
<dbReference type="Pfam" id="PF05730">
    <property type="entry name" value="CFEM"/>
    <property type="match status" value="1"/>
</dbReference>
<reference evidence="17 18" key="1">
    <citation type="submission" date="2014-04" db="EMBL/GenBank/DDBJ databases">
        <authorList>
            <consortium name="DOE Joint Genome Institute"/>
            <person name="Kuo A."/>
            <person name="Zuccaro A."/>
            <person name="Kohler A."/>
            <person name="Nagy L.G."/>
            <person name="Floudas D."/>
            <person name="Copeland A."/>
            <person name="Barry K.W."/>
            <person name="Cichocki N."/>
            <person name="Veneault-Fourrey C."/>
            <person name="LaButti K."/>
            <person name="Lindquist E.A."/>
            <person name="Lipzen A."/>
            <person name="Lundell T."/>
            <person name="Morin E."/>
            <person name="Murat C."/>
            <person name="Sun H."/>
            <person name="Tunlid A."/>
            <person name="Henrissat B."/>
            <person name="Grigoriev I.V."/>
            <person name="Hibbett D.S."/>
            <person name="Martin F."/>
            <person name="Nordberg H.P."/>
            <person name="Cantor M.N."/>
            <person name="Hua S.X."/>
        </authorList>
    </citation>
    <scope>NUCLEOTIDE SEQUENCE [LARGE SCALE GENOMIC DNA]</scope>
    <source>
        <strain evidence="17 18">MAFF 305830</strain>
    </source>
</reference>
<dbReference type="GO" id="GO:0005886">
    <property type="term" value="C:plasma membrane"/>
    <property type="evidence" value="ECO:0007669"/>
    <property type="project" value="UniProtKB-SubCell"/>
</dbReference>
<protein>
    <recommendedName>
        <fullName evidence="16">CFEM domain-containing protein</fullName>
    </recommendedName>
</protein>
<dbReference type="Proteomes" id="UP000054097">
    <property type="component" value="Unassembled WGS sequence"/>
</dbReference>
<evidence type="ECO:0000256" key="15">
    <source>
        <dbReference type="SAM" id="SignalP"/>
    </source>
</evidence>
<evidence type="ECO:0000256" key="10">
    <source>
        <dbReference type="ARBA" id="ARBA00023136"/>
    </source>
</evidence>
<name>A0A0C3AKC3_SERVB</name>
<evidence type="ECO:0000313" key="18">
    <source>
        <dbReference type="Proteomes" id="UP000054097"/>
    </source>
</evidence>
<dbReference type="HOGENOM" id="CLU_1644379_0_0_1"/>
<dbReference type="OrthoDB" id="3065412at2759"/>
<evidence type="ECO:0000259" key="16">
    <source>
        <dbReference type="PROSITE" id="PS52012"/>
    </source>
</evidence>
<dbReference type="EMBL" id="KN824318">
    <property type="protein sequence ID" value="KIM25015.1"/>
    <property type="molecule type" value="Genomic_DNA"/>
</dbReference>
<dbReference type="InterPro" id="IPR051735">
    <property type="entry name" value="CFEM_domain"/>
</dbReference>
<keyword evidence="5" id="KW-0964">Secreted</keyword>
<keyword evidence="18" id="KW-1185">Reference proteome</keyword>
<dbReference type="GO" id="GO:0046872">
    <property type="term" value="F:metal ion binding"/>
    <property type="evidence" value="ECO:0007669"/>
    <property type="project" value="UniProtKB-KW"/>
</dbReference>
<dbReference type="STRING" id="933852.A0A0C3AKC3"/>
<keyword evidence="13" id="KW-0449">Lipoprotein</keyword>
<evidence type="ECO:0000256" key="12">
    <source>
        <dbReference type="ARBA" id="ARBA00023180"/>
    </source>
</evidence>
<evidence type="ECO:0000313" key="17">
    <source>
        <dbReference type="EMBL" id="KIM25015.1"/>
    </source>
</evidence>
<gene>
    <name evidence="17" type="ORF">M408DRAFT_10706</name>
</gene>
<evidence type="ECO:0000256" key="3">
    <source>
        <dbReference type="ARBA" id="ARBA00010031"/>
    </source>
</evidence>
<dbReference type="GO" id="GO:0005576">
    <property type="term" value="C:extracellular region"/>
    <property type="evidence" value="ECO:0007669"/>
    <property type="project" value="UniProtKB-SubCell"/>
</dbReference>
<keyword evidence="4" id="KW-1003">Cell membrane</keyword>
<evidence type="ECO:0000256" key="1">
    <source>
        <dbReference type="ARBA" id="ARBA00004609"/>
    </source>
</evidence>
<evidence type="ECO:0000256" key="13">
    <source>
        <dbReference type="ARBA" id="ARBA00023288"/>
    </source>
</evidence>
<evidence type="ECO:0000256" key="7">
    <source>
        <dbReference type="ARBA" id="ARBA00022723"/>
    </source>
</evidence>
<evidence type="ECO:0000256" key="5">
    <source>
        <dbReference type="ARBA" id="ARBA00022525"/>
    </source>
</evidence>
<keyword evidence="12" id="KW-0325">Glycoprotein</keyword>
<dbReference type="PANTHER" id="PTHR37928:SF1">
    <property type="entry name" value="CFEM DOMAIN PROTEIN (AFU_ORTHOLOGUE AFUA_6G14090)"/>
    <property type="match status" value="1"/>
</dbReference>